<evidence type="ECO:0000256" key="1">
    <source>
        <dbReference type="SAM" id="MobiDB-lite"/>
    </source>
</evidence>
<name>A0A444YMD3_ARAHY</name>
<feature type="compositionally biased region" description="Acidic residues" evidence="1">
    <location>
        <begin position="11"/>
        <end position="20"/>
    </location>
</feature>
<accession>A0A444YMD3</accession>
<organism evidence="2 3">
    <name type="scientific">Arachis hypogaea</name>
    <name type="common">Peanut</name>
    <dbReference type="NCBI Taxonomy" id="3818"/>
    <lineage>
        <taxon>Eukaryota</taxon>
        <taxon>Viridiplantae</taxon>
        <taxon>Streptophyta</taxon>
        <taxon>Embryophyta</taxon>
        <taxon>Tracheophyta</taxon>
        <taxon>Spermatophyta</taxon>
        <taxon>Magnoliopsida</taxon>
        <taxon>eudicotyledons</taxon>
        <taxon>Gunneridae</taxon>
        <taxon>Pentapetalae</taxon>
        <taxon>rosids</taxon>
        <taxon>fabids</taxon>
        <taxon>Fabales</taxon>
        <taxon>Fabaceae</taxon>
        <taxon>Papilionoideae</taxon>
        <taxon>50 kb inversion clade</taxon>
        <taxon>dalbergioids sensu lato</taxon>
        <taxon>Dalbergieae</taxon>
        <taxon>Pterocarpus clade</taxon>
        <taxon>Arachis</taxon>
    </lineage>
</organism>
<dbReference type="EMBL" id="SDMP01000016">
    <property type="protein sequence ID" value="RYR03048.1"/>
    <property type="molecule type" value="Genomic_DNA"/>
</dbReference>
<dbReference type="AlphaFoldDB" id="A0A444YMD3"/>
<dbReference type="Gramene" id="arahy.Tifrunner.gnm2.ann2.Ah16g188300.1">
    <property type="protein sequence ID" value="arahy.Tifrunner.gnm2.ann2.Ah16g188300.1-CDS"/>
    <property type="gene ID" value="arahy.Tifrunner.gnm2.ann2.Ah16g188300"/>
</dbReference>
<gene>
    <name evidence="2" type="ORF">Ahy_B06g081880</name>
</gene>
<feature type="compositionally biased region" description="Polar residues" evidence="1">
    <location>
        <begin position="501"/>
        <end position="513"/>
    </location>
</feature>
<feature type="region of interest" description="Disordered" evidence="1">
    <location>
        <begin position="40"/>
        <end position="90"/>
    </location>
</feature>
<feature type="region of interest" description="Disordered" evidence="1">
    <location>
        <begin position="1"/>
        <end position="23"/>
    </location>
</feature>
<dbReference type="EMBL" id="SDMP01000016">
    <property type="protein sequence ID" value="RYR03049.1"/>
    <property type="molecule type" value="Genomic_DNA"/>
</dbReference>
<protein>
    <submittedName>
        <fullName evidence="2">Uncharacterized protein</fullName>
    </submittedName>
</protein>
<feature type="region of interest" description="Disordered" evidence="1">
    <location>
        <begin position="535"/>
        <end position="556"/>
    </location>
</feature>
<evidence type="ECO:0000313" key="3">
    <source>
        <dbReference type="Proteomes" id="UP000289738"/>
    </source>
</evidence>
<evidence type="ECO:0000313" key="2">
    <source>
        <dbReference type="EMBL" id="RYR03048.1"/>
    </source>
</evidence>
<feature type="compositionally biased region" description="Polar residues" evidence="1">
    <location>
        <begin position="547"/>
        <end position="556"/>
    </location>
</feature>
<sequence>MEGSPLVLDISSDEEPCLEESDAKKRIDYDDMIKEWLVMPDEEPELDHVVVNELGHKSKSKSRSSASTPSVKDMQDHNDDDDDDDCVILDGDPERAVTTSVEEITTAASDELVLVGEKGQVACRDYPHPRHLCANFPFSSTPHEQHCEQCYCYICDCLSPCPNWGIGLSSADHCHATAGSGMWETLRKNFKLGKIAPIPASTNYVTSCEVVNDIHNLELRLDTPRFSPVSPLLNQSWNPMDIPQFSPVSPLLNQSWNPMVSLEPQNQASNQIIAWSSSSQNFRSLNQVSMPITIPLRPTTNAALQHGANHARSPESAFPFARSGYQSHSVPRQVLGVRNHTIQRGQVHGAVCFSPQFLHSHMIARGVNSARSIPTTNYTSHGDSFGLSSQVGSAQAQQYGRYHHATGISNYGTPYVQSDAIVPNTIWYPQLIPEKTSLNYIDVNRNQHLNEHQFVNQNGPAQAKIVKCGMSMQDACQQLGESQNQIECAGKEDSSSSSRSINQPPNIRNSGTEFTQSRNLDSIDDIKNLLFNEDESFPEDGALPSELNITSYLESN</sequence>
<reference evidence="2 3" key="1">
    <citation type="submission" date="2019-01" db="EMBL/GenBank/DDBJ databases">
        <title>Sequencing of cultivated peanut Arachis hypogaea provides insights into genome evolution and oil improvement.</title>
        <authorList>
            <person name="Chen X."/>
        </authorList>
    </citation>
    <scope>NUCLEOTIDE SEQUENCE [LARGE SCALE GENOMIC DNA]</scope>
    <source>
        <strain evidence="3">cv. Fuhuasheng</strain>
        <strain evidence="2">GDAAS-fuhuasheng2018</strain>
        <tissue evidence="2">Leaves</tissue>
    </source>
</reference>
<dbReference type="Proteomes" id="UP000289738">
    <property type="component" value="Chromosome B06"/>
</dbReference>
<dbReference type="PANTHER" id="PTHR33443:SF35">
    <property type="entry name" value="VQ DOMAIN-CONTAINING PROTEIN"/>
    <property type="match status" value="1"/>
</dbReference>
<feature type="compositionally biased region" description="Acidic residues" evidence="1">
    <location>
        <begin position="78"/>
        <end position="87"/>
    </location>
</feature>
<comment type="caution">
    <text evidence="2">The sequence shown here is derived from an EMBL/GenBank/DDBJ whole genome shotgun (WGS) entry which is preliminary data.</text>
</comment>
<dbReference type="PANTHER" id="PTHR33443">
    <property type="entry name" value="ZGC:112980"/>
    <property type="match status" value="1"/>
</dbReference>
<feature type="compositionally biased region" description="Low complexity" evidence="1">
    <location>
        <begin position="63"/>
        <end position="72"/>
    </location>
</feature>
<feature type="compositionally biased region" description="Basic and acidic residues" evidence="1">
    <location>
        <begin position="46"/>
        <end position="56"/>
    </location>
</feature>
<keyword evidence="3" id="KW-1185">Reference proteome</keyword>
<feature type="region of interest" description="Disordered" evidence="1">
    <location>
        <begin position="490"/>
        <end position="513"/>
    </location>
</feature>
<dbReference type="OrthoDB" id="266020at2759"/>
<proteinExistence type="predicted"/>
<dbReference type="InterPro" id="IPR053234">
    <property type="entry name" value="RPM1_Interactor"/>
</dbReference>